<protein>
    <submittedName>
        <fullName evidence="1">Uncharacterized protein</fullName>
    </submittedName>
</protein>
<dbReference type="EMBL" id="LXQA010236045">
    <property type="protein sequence ID" value="MCI36653.1"/>
    <property type="molecule type" value="Genomic_DNA"/>
</dbReference>
<evidence type="ECO:0000313" key="2">
    <source>
        <dbReference type="Proteomes" id="UP000265520"/>
    </source>
</evidence>
<evidence type="ECO:0000313" key="1">
    <source>
        <dbReference type="EMBL" id="MCI36653.1"/>
    </source>
</evidence>
<sequence>KGRTCSTLAGRLGPRLWREARAPIEAGRPGPALLIRGFHAN</sequence>
<keyword evidence="2" id="KW-1185">Reference proteome</keyword>
<name>A0A392RJ80_9FABA</name>
<comment type="caution">
    <text evidence="1">The sequence shown here is derived from an EMBL/GenBank/DDBJ whole genome shotgun (WGS) entry which is preliminary data.</text>
</comment>
<feature type="non-terminal residue" evidence="1">
    <location>
        <position position="1"/>
    </location>
</feature>
<dbReference type="Proteomes" id="UP000265520">
    <property type="component" value="Unassembled WGS sequence"/>
</dbReference>
<organism evidence="1 2">
    <name type="scientific">Trifolium medium</name>
    <dbReference type="NCBI Taxonomy" id="97028"/>
    <lineage>
        <taxon>Eukaryota</taxon>
        <taxon>Viridiplantae</taxon>
        <taxon>Streptophyta</taxon>
        <taxon>Embryophyta</taxon>
        <taxon>Tracheophyta</taxon>
        <taxon>Spermatophyta</taxon>
        <taxon>Magnoliopsida</taxon>
        <taxon>eudicotyledons</taxon>
        <taxon>Gunneridae</taxon>
        <taxon>Pentapetalae</taxon>
        <taxon>rosids</taxon>
        <taxon>fabids</taxon>
        <taxon>Fabales</taxon>
        <taxon>Fabaceae</taxon>
        <taxon>Papilionoideae</taxon>
        <taxon>50 kb inversion clade</taxon>
        <taxon>NPAAA clade</taxon>
        <taxon>Hologalegina</taxon>
        <taxon>IRL clade</taxon>
        <taxon>Trifolieae</taxon>
        <taxon>Trifolium</taxon>
    </lineage>
</organism>
<proteinExistence type="predicted"/>
<reference evidence="1 2" key="1">
    <citation type="journal article" date="2018" name="Front. Plant Sci.">
        <title>Red Clover (Trifolium pratense) and Zigzag Clover (T. medium) - A Picture of Genomic Similarities and Differences.</title>
        <authorList>
            <person name="Dluhosova J."/>
            <person name="Istvanek J."/>
            <person name="Nedelnik J."/>
            <person name="Repkova J."/>
        </authorList>
    </citation>
    <scope>NUCLEOTIDE SEQUENCE [LARGE SCALE GENOMIC DNA]</scope>
    <source>
        <strain evidence="2">cv. 10/8</strain>
        <tissue evidence="1">Leaf</tissue>
    </source>
</reference>
<accession>A0A392RJ80</accession>
<dbReference type="AlphaFoldDB" id="A0A392RJ80"/>